<dbReference type="InterPro" id="IPR018712">
    <property type="entry name" value="Tle1-like_cat"/>
</dbReference>
<organism evidence="2 3">
    <name type="scientific">Prosthecobacter fluviatilis</name>
    <dbReference type="NCBI Taxonomy" id="445931"/>
    <lineage>
        <taxon>Bacteria</taxon>
        <taxon>Pseudomonadati</taxon>
        <taxon>Verrucomicrobiota</taxon>
        <taxon>Verrucomicrobiia</taxon>
        <taxon>Verrucomicrobiales</taxon>
        <taxon>Verrucomicrobiaceae</taxon>
        <taxon>Prosthecobacter</taxon>
    </lineage>
</organism>
<dbReference type="EMBL" id="JBHSMQ010000012">
    <property type="protein sequence ID" value="MFC5457713.1"/>
    <property type="molecule type" value="Genomic_DNA"/>
</dbReference>
<dbReference type="PANTHER" id="PTHR33840">
    <property type="match status" value="1"/>
</dbReference>
<gene>
    <name evidence="2" type="ORF">ACFQDI_22785</name>
</gene>
<protein>
    <submittedName>
        <fullName evidence="2">DUF2235 domain-containing protein</fullName>
    </submittedName>
</protein>
<reference evidence="3" key="1">
    <citation type="journal article" date="2019" name="Int. J. Syst. Evol. Microbiol.">
        <title>The Global Catalogue of Microorganisms (GCM) 10K type strain sequencing project: providing services to taxonomists for standard genome sequencing and annotation.</title>
        <authorList>
            <consortium name="The Broad Institute Genomics Platform"/>
            <consortium name="The Broad Institute Genome Sequencing Center for Infectious Disease"/>
            <person name="Wu L."/>
            <person name="Ma J."/>
        </authorList>
    </citation>
    <scope>NUCLEOTIDE SEQUENCE [LARGE SCALE GENOMIC DNA]</scope>
    <source>
        <strain evidence="3">CGMCC 4.1469</strain>
    </source>
</reference>
<dbReference type="Proteomes" id="UP001596052">
    <property type="component" value="Unassembled WGS sequence"/>
</dbReference>
<accession>A0ABW0KW22</accession>
<dbReference type="SUPFAM" id="SSF53474">
    <property type="entry name" value="alpha/beta-Hydrolases"/>
    <property type="match status" value="1"/>
</dbReference>
<feature type="domain" description="T6SS Phospholipase effector Tle1-like catalytic" evidence="1">
    <location>
        <begin position="3"/>
        <end position="271"/>
    </location>
</feature>
<dbReference type="PANTHER" id="PTHR33840:SF1">
    <property type="entry name" value="TLE1 PHOSPHOLIPASE DOMAIN-CONTAINING PROTEIN"/>
    <property type="match status" value="1"/>
</dbReference>
<proteinExistence type="predicted"/>
<evidence type="ECO:0000259" key="1">
    <source>
        <dbReference type="Pfam" id="PF09994"/>
    </source>
</evidence>
<keyword evidence="3" id="KW-1185">Reference proteome</keyword>
<comment type="caution">
    <text evidence="2">The sequence shown here is derived from an EMBL/GenBank/DDBJ whole genome shotgun (WGS) entry which is preliminary data.</text>
</comment>
<dbReference type="InterPro" id="IPR029058">
    <property type="entry name" value="AB_hydrolase_fold"/>
</dbReference>
<dbReference type="Pfam" id="PF09994">
    <property type="entry name" value="T6SS_Tle1-like_cat"/>
    <property type="match status" value="1"/>
</dbReference>
<sequence length="376" mass="41851">MSKNIVICCDGTNNQLEGDLTNVVRIFQVALQNAEQAAFYDPGVGTMASPEATGPISSRWSMFKGLAFGAGFQENVFEAYRYLMRTYQEGDRIFLFGFSRGAFTVRTLAGMLHGVGLLTPGSENLLPYLWRHYLGIRILPKGATQSQIDAAKKYDASTEVLRASFTRPCPVAFLGPWDTVGSVGMYNANQAFPFTYENPSVAVVRHAVSLDERRCGFRSNVFKSDDTPLPGTGRPRVMNVWFPGVHSDIGGGYPWPESGLAMISYQWMVREARAFGLLVDEARLSGLLAGCRPDPAAQIHESLTGAWKALEYVPARRYNWKTAKTEWRRQPNKPRTLAVAEVFLHRSILDRLQAKPEYRPPNLPAGDLAAQFKIED</sequence>
<name>A0ABW0KW22_9BACT</name>
<dbReference type="RefSeq" id="WP_377171324.1">
    <property type="nucleotide sequence ID" value="NZ_JBHSMQ010000012.1"/>
</dbReference>
<evidence type="ECO:0000313" key="2">
    <source>
        <dbReference type="EMBL" id="MFC5457713.1"/>
    </source>
</evidence>
<evidence type="ECO:0000313" key="3">
    <source>
        <dbReference type="Proteomes" id="UP001596052"/>
    </source>
</evidence>